<dbReference type="Proteomes" id="UP000289497">
    <property type="component" value="Chromosome"/>
</dbReference>
<dbReference type="EMBL" id="LR215039">
    <property type="protein sequence ID" value="VEU75968.1"/>
    <property type="molecule type" value="Genomic_DNA"/>
</dbReference>
<evidence type="ECO:0000313" key="1">
    <source>
        <dbReference type="EMBL" id="VEU75968.1"/>
    </source>
</evidence>
<dbReference type="Gene3D" id="3.40.1350.10">
    <property type="match status" value="1"/>
</dbReference>
<dbReference type="SUPFAM" id="SSF52980">
    <property type="entry name" value="Restriction endonuclease-like"/>
    <property type="match status" value="1"/>
</dbReference>
<reference evidence="1 2" key="1">
    <citation type="submission" date="2019-01" db="EMBL/GenBank/DDBJ databases">
        <authorList>
            <consortium name="Pathogen Informatics"/>
        </authorList>
    </citation>
    <scope>NUCLEOTIDE SEQUENCE [LARGE SCALE GENOMIC DNA]</scope>
    <source>
        <strain evidence="1 2">NCTC10179</strain>
    </source>
</reference>
<dbReference type="KEGG" id="mcou:NCTC10179_00125"/>
<dbReference type="InterPro" id="IPR011856">
    <property type="entry name" value="tRNA_endonuc-like_dom_sf"/>
</dbReference>
<dbReference type="InterPro" id="IPR011335">
    <property type="entry name" value="Restrct_endonuc-II-like"/>
</dbReference>
<evidence type="ECO:0000313" key="2">
    <source>
        <dbReference type="Proteomes" id="UP000289497"/>
    </source>
</evidence>
<accession>A0A449B621</accession>
<sequence>MTIPVKLKNLDFNAKNIVLKNHIYDYDRFYNQYFEEFANKLKNALRVENKKITLKEFIEVAKVVFYNGFWNAIKEQQLANYLNKNNFKSWVVFGELDYIFKIDVMAQRNNKNYFIQLKSSGTILKLETLKSFYNLATKKGALPVVASWAKKAPYWEFYELKGFAGHYWLQKIEKFPN</sequence>
<dbReference type="RefSeq" id="WP_036434495.1">
    <property type="nucleotide sequence ID" value="NZ_LR215039.1"/>
</dbReference>
<organism evidence="1 2">
    <name type="scientific">Mycoplasmopsis columboralis</name>
    <dbReference type="NCBI Taxonomy" id="171282"/>
    <lineage>
        <taxon>Bacteria</taxon>
        <taxon>Bacillati</taxon>
        <taxon>Mycoplasmatota</taxon>
        <taxon>Mycoplasmoidales</taxon>
        <taxon>Metamycoplasmataceae</taxon>
        <taxon>Mycoplasmopsis</taxon>
    </lineage>
</organism>
<protein>
    <submittedName>
        <fullName evidence="1">Uncharacterized protein</fullName>
    </submittedName>
</protein>
<dbReference type="GO" id="GO:0003676">
    <property type="term" value="F:nucleic acid binding"/>
    <property type="evidence" value="ECO:0007669"/>
    <property type="project" value="InterPro"/>
</dbReference>
<dbReference type="AlphaFoldDB" id="A0A449B621"/>
<name>A0A449B621_9BACT</name>
<keyword evidence="2" id="KW-1185">Reference proteome</keyword>
<gene>
    <name evidence="1" type="ORF">NCTC10179_00125</name>
</gene>
<proteinExistence type="predicted"/>